<dbReference type="InterPro" id="IPR045929">
    <property type="entry name" value="DUF6348"/>
</dbReference>
<evidence type="ECO:0000313" key="2">
    <source>
        <dbReference type="Proteomes" id="UP000238042"/>
    </source>
</evidence>
<dbReference type="RefSeq" id="WP_105193416.1">
    <property type="nucleotide sequence ID" value="NZ_PSZM01000045.1"/>
</dbReference>
<gene>
    <name evidence="1" type="ORF">C4S77_09915</name>
</gene>
<sequence length="211" mass="24650">MTAQEILFNLLQAYDLKALEYKDWILVNEQLPALHASIQNLKIHENGISLRLDIRILLENKNVIGESFTGIGKDELSATQNAFHNFSMNSLPVLLSAFWQIEENEQIGIEEWEINGKLWKAFIGNFGCKGDFNIPISLFPSLEEGIKNEKLTENLYWFRFYYANLNKKDNMTEALINNEPLKTLEKKIENLDWEKSDKFYSLRNFIILQKK</sequence>
<dbReference type="AlphaFoldDB" id="A0A2S8A871"/>
<comment type="caution">
    <text evidence="1">The sequence shown here is derived from an EMBL/GenBank/DDBJ whole genome shotgun (WGS) entry which is preliminary data.</text>
</comment>
<dbReference type="Pfam" id="PF19875">
    <property type="entry name" value="DUF6348"/>
    <property type="match status" value="1"/>
</dbReference>
<keyword evidence="2" id="KW-1185">Reference proteome</keyword>
<dbReference type="EMBL" id="PSZM01000045">
    <property type="protein sequence ID" value="PQL90762.1"/>
    <property type="molecule type" value="Genomic_DNA"/>
</dbReference>
<evidence type="ECO:0000313" key="1">
    <source>
        <dbReference type="EMBL" id="PQL90762.1"/>
    </source>
</evidence>
<reference evidence="1 2" key="1">
    <citation type="submission" date="2018-02" db="EMBL/GenBank/DDBJ databases">
        <title>Genome sequences of Apibacter spp., gut symbionts of Asian honey bees.</title>
        <authorList>
            <person name="Kwong W.K."/>
            <person name="Steele M.I."/>
            <person name="Moran N.A."/>
        </authorList>
    </citation>
    <scope>NUCLEOTIDE SEQUENCE [LARGE SCALE GENOMIC DNA]</scope>
    <source>
        <strain evidence="2">wkB301</strain>
    </source>
</reference>
<accession>A0A2S8A871</accession>
<dbReference type="Proteomes" id="UP000238042">
    <property type="component" value="Unassembled WGS sequence"/>
</dbReference>
<organism evidence="1 2">
    <name type="scientific">Apibacter adventoris</name>
    <dbReference type="NCBI Taxonomy" id="1679466"/>
    <lineage>
        <taxon>Bacteria</taxon>
        <taxon>Pseudomonadati</taxon>
        <taxon>Bacteroidota</taxon>
        <taxon>Flavobacteriia</taxon>
        <taxon>Flavobacteriales</taxon>
        <taxon>Weeksellaceae</taxon>
        <taxon>Apibacter</taxon>
    </lineage>
</organism>
<protein>
    <submittedName>
        <fullName evidence="1">Uncharacterized protein</fullName>
    </submittedName>
</protein>
<dbReference type="OrthoDB" id="1092794at2"/>
<proteinExistence type="predicted"/>
<name>A0A2S8A871_9FLAO</name>